<evidence type="ECO:0000256" key="1">
    <source>
        <dbReference type="ARBA" id="ARBA00006450"/>
    </source>
</evidence>
<dbReference type="SUPFAM" id="SSF118001">
    <property type="entry name" value="YehU-like"/>
    <property type="match status" value="1"/>
</dbReference>
<comment type="similarity">
    <text evidence="1">Belongs to the UPF0270 family.</text>
</comment>
<gene>
    <name evidence="2" type="ORF">GA0061081_10648</name>
</gene>
<dbReference type="InterPro" id="IPR036685">
    <property type="entry name" value="YehU-like_sf"/>
</dbReference>
<evidence type="ECO:0000313" key="2">
    <source>
        <dbReference type="EMBL" id="SCC11658.1"/>
    </source>
</evidence>
<name>A0A1C4BXY8_9GAMM</name>
<dbReference type="RefSeq" id="WP_091348626.1">
    <property type="nucleotide sequence ID" value="NZ_FMAQ01000006.1"/>
</dbReference>
<evidence type="ECO:0008006" key="4">
    <source>
        <dbReference type="Google" id="ProtNLM"/>
    </source>
</evidence>
<organism evidence="2 3">
    <name type="scientific">Gilliamella bombicola</name>
    <dbReference type="NCBI Taxonomy" id="1798182"/>
    <lineage>
        <taxon>Bacteria</taxon>
        <taxon>Pseudomonadati</taxon>
        <taxon>Pseudomonadota</taxon>
        <taxon>Gammaproteobacteria</taxon>
        <taxon>Orbales</taxon>
        <taxon>Orbaceae</taxon>
        <taxon>Gilliamella</taxon>
    </lineage>
</organism>
<dbReference type="EMBL" id="FMAQ01000006">
    <property type="protein sequence ID" value="SCC11658.1"/>
    <property type="molecule type" value="Genomic_DNA"/>
</dbReference>
<keyword evidence="3" id="KW-1185">Reference proteome</keyword>
<dbReference type="InterPro" id="IPR010648">
    <property type="entry name" value="UPF0270"/>
</dbReference>
<dbReference type="OrthoDB" id="6120729at2"/>
<dbReference type="AlphaFoldDB" id="A0A1C4BXY8"/>
<evidence type="ECO:0000313" key="3">
    <source>
        <dbReference type="Proteomes" id="UP000199670"/>
    </source>
</evidence>
<dbReference type="Proteomes" id="UP000199670">
    <property type="component" value="Unassembled WGS sequence"/>
</dbReference>
<dbReference type="Gene3D" id="1.10.10.610">
    <property type="entry name" value="YehU-like"/>
    <property type="match status" value="1"/>
</dbReference>
<dbReference type="Pfam" id="PF06794">
    <property type="entry name" value="UPF0270"/>
    <property type="match status" value="1"/>
</dbReference>
<dbReference type="STRING" id="1798182.GA0061081_10648"/>
<sequence>MNIPWQDLDPETLNNLIEYFVLREGTDYGLHETSLQEKVNDVKLQLANGSAVIFWSQLHETIDIKLIK</sequence>
<reference evidence="3" key="1">
    <citation type="submission" date="2016-08" db="EMBL/GenBank/DDBJ databases">
        <authorList>
            <person name="Varghese N."/>
            <person name="Submissions Spin"/>
        </authorList>
    </citation>
    <scope>NUCLEOTIDE SEQUENCE [LARGE SCALE GENOMIC DNA]</scope>
    <source>
        <strain evidence="3">R-53248</strain>
    </source>
</reference>
<dbReference type="PIRSF" id="PIRSF006169">
    <property type="entry name" value="UCP006169"/>
    <property type="match status" value="1"/>
</dbReference>
<accession>A0A1C4BXY8</accession>
<proteinExistence type="inferred from homology"/>
<protein>
    <recommendedName>
        <fullName evidence="4">YheU family protein</fullName>
    </recommendedName>
</protein>
<dbReference type="NCBIfam" id="NF003438">
    <property type="entry name" value="PRK04966.1"/>
    <property type="match status" value="1"/>
</dbReference>